<feature type="domain" description="PAS" evidence="3">
    <location>
        <begin position="278"/>
        <end position="323"/>
    </location>
</feature>
<feature type="domain" description="GGDEF" evidence="6">
    <location>
        <begin position="435"/>
        <end position="568"/>
    </location>
</feature>
<organism evidence="8 9">
    <name type="scientific">Burkholderia ubonensis</name>
    <dbReference type="NCBI Taxonomy" id="101571"/>
    <lineage>
        <taxon>Bacteria</taxon>
        <taxon>Pseudomonadati</taxon>
        <taxon>Pseudomonadota</taxon>
        <taxon>Betaproteobacteria</taxon>
        <taxon>Burkholderiales</taxon>
        <taxon>Burkholderiaceae</taxon>
        <taxon>Burkholderia</taxon>
        <taxon>Burkholderia cepacia complex</taxon>
    </lineage>
</organism>
<dbReference type="PROSITE" id="PS51371">
    <property type="entry name" value="CBS"/>
    <property type="match status" value="3"/>
</dbReference>
<comment type="caution">
    <text evidence="8">The sequence shown here is derived from an EMBL/GenBank/DDBJ whole genome shotgun (WGS) entry which is preliminary data.</text>
</comment>
<dbReference type="InterPro" id="IPR035965">
    <property type="entry name" value="PAS-like_dom_sf"/>
</dbReference>
<evidence type="ECO:0000313" key="9">
    <source>
        <dbReference type="Proteomes" id="UP000065521"/>
    </source>
</evidence>
<dbReference type="Gene3D" id="3.30.70.270">
    <property type="match status" value="1"/>
</dbReference>
<sequence>MYPSTYDVPVARLVARSILSCTRATPVREVARRIFAERCSSIVVMEEGKAVGIWTEQDALAAGDSPQALDRPVGEVMSSPVLTLEADTPLGEAAVKFKQSRVRHFVVVRDDVAIGVLTQTDVVVNQGAEFFLRLKPIESIRVHSPVMVPEHVALHDVVARMRAEKLDAVLVAYDDGEHGILTERDVVRLIAGGGLQGAVGEHASRPLQMLATNQSLYAAHRYMMQQNMRHVGIHDDRGALTGLLSFADVLQGIEHEYVNELRSALRERDEALGLARFNLRMADRVFESALEGIMVTDRHARIERVNQAFTRLTGYTEDEVVGRDPSLLSSGRQTPDFYRKLWHSLTTDGHWQGEIWNRRKNGELFLEYLTITCIRDNDGKISHYAAIFSDITQRRQAEERLGYLATHDVLTGLANRTLFEERLAHAIVQAKRRSRKVAVMYVDLDRFKLVNDTLGHNAGDEVLKVVAGRIVAGVRASDTVARMGGDEFALVLEEFDDVRDVGRIARKLLDEVGQAIDIGGREIFVTPSIGISIYPDDGTDAEQLMQLADQAMYGAKSRGRNVFQFFESKMTSSAMEQLETLGELHRALEQNEFRLFYQPQYDLSSGRIVGVEALLRWLHPHKGLVPPGEFIGLAERSALIVPIGRWVLREACRQARRWLDEGFEFGRIAVNVSARQCFADSFLTDLTTILSETALPPEYLQLELLESMAMNTREEIGILLRELATRGISLAIDDFGTGYSSLVYLKDLPVDTLKIDRSFLADCGSDSPDDAIVRAIVAMGRALGLDVVMEGVETEKQLAFLQEIGCHQVQGFLLARPQPAEQLVGISQGRGDGRAAAGDDCVAALLAG</sequence>
<dbReference type="NCBIfam" id="TIGR00229">
    <property type="entry name" value="sensory_box"/>
    <property type="match status" value="1"/>
</dbReference>
<dbReference type="RefSeq" id="WP_059635142.1">
    <property type="nucleotide sequence ID" value="NZ_LOTK01000016.1"/>
</dbReference>
<dbReference type="PANTHER" id="PTHR44757:SF2">
    <property type="entry name" value="BIOFILM ARCHITECTURE MAINTENANCE PROTEIN MBAA"/>
    <property type="match status" value="1"/>
</dbReference>
<accession>A0A102L4M8</accession>
<dbReference type="FunFam" id="3.30.70.270:FF:000001">
    <property type="entry name" value="Diguanylate cyclase domain protein"/>
    <property type="match status" value="1"/>
</dbReference>
<dbReference type="SUPFAM" id="SSF55785">
    <property type="entry name" value="PYP-like sensor domain (PAS domain)"/>
    <property type="match status" value="1"/>
</dbReference>
<dbReference type="Gene3D" id="3.30.450.20">
    <property type="entry name" value="PAS domain"/>
    <property type="match status" value="1"/>
</dbReference>
<dbReference type="Gene3D" id="3.20.20.450">
    <property type="entry name" value="EAL domain"/>
    <property type="match status" value="1"/>
</dbReference>
<dbReference type="InterPro" id="IPR000160">
    <property type="entry name" value="GGDEF_dom"/>
</dbReference>
<reference evidence="8 9" key="1">
    <citation type="submission" date="2015-11" db="EMBL/GenBank/DDBJ databases">
        <title>Expanding the genomic diversity of Burkholderia species for the development of highly accurate diagnostics.</title>
        <authorList>
            <person name="Sahl J."/>
            <person name="Keim P."/>
            <person name="Wagner D."/>
        </authorList>
    </citation>
    <scope>NUCLEOTIDE SEQUENCE [LARGE SCALE GENOMIC DNA]</scope>
    <source>
        <strain evidence="8 9">RF32-BP4</strain>
    </source>
</reference>
<dbReference type="InterPro" id="IPR000014">
    <property type="entry name" value="PAS"/>
</dbReference>
<dbReference type="CDD" id="cd00130">
    <property type="entry name" value="PAS"/>
    <property type="match status" value="1"/>
</dbReference>
<evidence type="ECO:0000256" key="2">
    <source>
        <dbReference type="PROSITE-ProRule" id="PRU00703"/>
    </source>
</evidence>
<dbReference type="AlphaFoldDB" id="A0A102L4M8"/>
<dbReference type="Pfam" id="PF00571">
    <property type="entry name" value="CBS"/>
    <property type="match status" value="3"/>
</dbReference>
<evidence type="ECO:0000259" key="6">
    <source>
        <dbReference type="PROSITE" id="PS50887"/>
    </source>
</evidence>
<dbReference type="SUPFAM" id="SSF55073">
    <property type="entry name" value="Nucleotide cyclase"/>
    <property type="match status" value="1"/>
</dbReference>
<dbReference type="PROSITE" id="PS50883">
    <property type="entry name" value="EAL"/>
    <property type="match status" value="1"/>
</dbReference>
<dbReference type="NCBIfam" id="TIGR00254">
    <property type="entry name" value="GGDEF"/>
    <property type="match status" value="1"/>
</dbReference>
<dbReference type="SMART" id="SM00116">
    <property type="entry name" value="CBS"/>
    <property type="match status" value="3"/>
</dbReference>
<feature type="domain" description="PAC" evidence="4">
    <location>
        <begin position="351"/>
        <end position="403"/>
    </location>
</feature>
<name>A0A102L4M8_9BURK</name>
<proteinExistence type="predicted"/>
<dbReference type="SMART" id="SM00267">
    <property type="entry name" value="GGDEF"/>
    <property type="match status" value="1"/>
</dbReference>
<feature type="domain" description="CBS" evidence="7">
    <location>
        <begin position="14"/>
        <end position="69"/>
    </location>
</feature>
<dbReference type="SUPFAM" id="SSF141868">
    <property type="entry name" value="EAL domain-like"/>
    <property type="match status" value="1"/>
</dbReference>
<dbReference type="InterPro" id="IPR046342">
    <property type="entry name" value="CBS_dom_sf"/>
</dbReference>
<dbReference type="GO" id="GO:0071111">
    <property type="term" value="F:cyclic-guanylate-specific phosphodiesterase activity"/>
    <property type="evidence" value="ECO:0007669"/>
    <property type="project" value="UniProtKB-EC"/>
</dbReference>
<dbReference type="Proteomes" id="UP000065521">
    <property type="component" value="Unassembled WGS sequence"/>
</dbReference>
<feature type="domain" description="CBS" evidence="7">
    <location>
        <begin position="77"/>
        <end position="134"/>
    </location>
</feature>
<dbReference type="PROSITE" id="PS50113">
    <property type="entry name" value="PAC"/>
    <property type="match status" value="1"/>
</dbReference>
<dbReference type="CDD" id="cd01949">
    <property type="entry name" value="GGDEF"/>
    <property type="match status" value="1"/>
</dbReference>
<dbReference type="PROSITE" id="PS50887">
    <property type="entry name" value="GGDEF"/>
    <property type="match status" value="1"/>
</dbReference>
<protein>
    <submittedName>
        <fullName evidence="8">Diguanylate cyclase</fullName>
    </submittedName>
</protein>
<dbReference type="Pfam" id="PF00990">
    <property type="entry name" value="GGDEF"/>
    <property type="match status" value="1"/>
</dbReference>
<dbReference type="InterPro" id="IPR000644">
    <property type="entry name" value="CBS_dom"/>
</dbReference>
<evidence type="ECO:0000256" key="1">
    <source>
        <dbReference type="ARBA" id="ARBA00051114"/>
    </source>
</evidence>
<dbReference type="PROSITE" id="PS50112">
    <property type="entry name" value="PAS"/>
    <property type="match status" value="1"/>
</dbReference>
<dbReference type="SMART" id="SM00052">
    <property type="entry name" value="EAL"/>
    <property type="match status" value="1"/>
</dbReference>
<dbReference type="SMART" id="SM00091">
    <property type="entry name" value="PAS"/>
    <property type="match status" value="1"/>
</dbReference>
<dbReference type="Gene3D" id="3.10.580.10">
    <property type="entry name" value="CBS-domain"/>
    <property type="match status" value="2"/>
</dbReference>
<feature type="domain" description="CBS" evidence="7">
    <location>
        <begin position="203"/>
        <end position="261"/>
    </location>
</feature>
<dbReference type="InterPro" id="IPR000700">
    <property type="entry name" value="PAS-assoc_C"/>
</dbReference>
<dbReference type="CDD" id="cd09833">
    <property type="entry name" value="CBS_pair_GGDEF_PAS_repeat1"/>
    <property type="match status" value="1"/>
</dbReference>
<dbReference type="PANTHER" id="PTHR44757">
    <property type="entry name" value="DIGUANYLATE CYCLASE DGCP"/>
    <property type="match status" value="1"/>
</dbReference>
<dbReference type="InterPro" id="IPR001610">
    <property type="entry name" value="PAC"/>
</dbReference>
<evidence type="ECO:0000259" key="4">
    <source>
        <dbReference type="PROSITE" id="PS50113"/>
    </source>
</evidence>
<dbReference type="InterPro" id="IPR035919">
    <property type="entry name" value="EAL_sf"/>
</dbReference>
<dbReference type="FunFam" id="3.20.20.450:FF:000001">
    <property type="entry name" value="Cyclic di-GMP phosphodiesterase yahA"/>
    <property type="match status" value="1"/>
</dbReference>
<dbReference type="EMBL" id="LOTN01000044">
    <property type="protein sequence ID" value="KUZ86960.1"/>
    <property type="molecule type" value="Genomic_DNA"/>
</dbReference>
<dbReference type="InterPro" id="IPR052155">
    <property type="entry name" value="Biofilm_reg_signaling"/>
</dbReference>
<comment type="catalytic activity">
    <reaction evidence="1">
        <text>3',3'-c-di-GMP + H2O = 5'-phosphoguanylyl(3'-&gt;5')guanosine + H(+)</text>
        <dbReference type="Rhea" id="RHEA:24902"/>
        <dbReference type="ChEBI" id="CHEBI:15377"/>
        <dbReference type="ChEBI" id="CHEBI:15378"/>
        <dbReference type="ChEBI" id="CHEBI:58754"/>
        <dbReference type="ChEBI" id="CHEBI:58805"/>
        <dbReference type="EC" id="3.1.4.52"/>
    </reaction>
    <physiologicalReaction direction="left-to-right" evidence="1">
        <dbReference type="Rhea" id="RHEA:24903"/>
    </physiologicalReaction>
</comment>
<dbReference type="InterPro" id="IPR043128">
    <property type="entry name" value="Rev_trsase/Diguanyl_cyclase"/>
</dbReference>
<feature type="domain" description="EAL" evidence="5">
    <location>
        <begin position="577"/>
        <end position="831"/>
    </location>
</feature>
<dbReference type="InterPro" id="IPR029787">
    <property type="entry name" value="Nucleotide_cyclase"/>
</dbReference>
<dbReference type="SUPFAM" id="SSF54631">
    <property type="entry name" value="CBS-domain pair"/>
    <property type="match status" value="2"/>
</dbReference>
<keyword evidence="2" id="KW-0129">CBS domain</keyword>
<gene>
    <name evidence="8" type="ORF">WI38_00540</name>
</gene>
<evidence type="ECO:0000313" key="8">
    <source>
        <dbReference type="EMBL" id="KUZ86960.1"/>
    </source>
</evidence>
<evidence type="ECO:0000259" key="7">
    <source>
        <dbReference type="PROSITE" id="PS51371"/>
    </source>
</evidence>
<dbReference type="SMART" id="SM00086">
    <property type="entry name" value="PAC"/>
    <property type="match status" value="1"/>
</dbReference>
<dbReference type="Pfam" id="PF13426">
    <property type="entry name" value="PAS_9"/>
    <property type="match status" value="1"/>
</dbReference>
<evidence type="ECO:0000259" key="5">
    <source>
        <dbReference type="PROSITE" id="PS50883"/>
    </source>
</evidence>
<dbReference type="GO" id="GO:0071732">
    <property type="term" value="P:cellular response to nitric oxide"/>
    <property type="evidence" value="ECO:0007669"/>
    <property type="project" value="UniProtKB-ARBA"/>
</dbReference>
<dbReference type="InterPro" id="IPR001633">
    <property type="entry name" value="EAL_dom"/>
</dbReference>
<dbReference type="CDD" id="cd01948">
    <property type="entry name" value="EAL"/>
    <property type="match status" value="1"/>
</dbReference>
<evidence type="ECO:0000259" key="3">
    <source>
        <dbReference type="PROSITE" id="PS50112"/>
    </source>
</evidence>
<dbReference type="Pfam" id="PF00563">
    <property type="entry name" value="EAL"/>
    <property type="match status" value="1"/>
</dbReference>